<dbReference type="Gene3D" id="1.25.40.10">
    <property type="entry name" value="Tetratricopeptide repeat domain"/>
    <property type="match status" value="1"/>
</dbReference>
<sequence length="297" mass="35183">MKILSPFEGRGMGYQYRVVPDMSSALRRLKLLLWCIIALTVSSCDDTEDNEVEGFFERQNAAHEGDYIATYPLSDPDSCIARLKEEVPKALQPWACLSLWYHLPRDSPEVNFRLLELYEENYPHDTVFAFCQMMRAEFYIDLAEFDLAEKYTEDAYRRYMELGRTLDAEDARYLQARSYIYQNKFAEALEIYFDLLEILDKASNHFSDRHANLYSDICVAYERSRNRAQYLEWAQKSWKADVSKIHEPWRFRIKTANHFNGYYLKTQPDSSIYWAKEMQKIFREANPEKPAYQGITN</sequence>
<dbReference type="SUPFAM" id="SSF48452">
    <property type="entry name" value="TPR-like"/>
    <property type="match status" value="1"/>
</dbReference>
<keyword evidence="2" id="KW-1185">Reference proteome</keyword>
<comment type="caution">
    <text evidence="1">The sequence shown here is derived from an EMBL/GenBank/DDBJ whole genome shotgun (WGS) entry which is preliminary data.</text>
</comment>
<dbReference type="STRING" id="1524460.IX84_14475"/>
<evidence type="ECO:0000313" key="1">
    <source>
        <dbReference type="EMBL" id="KGE87426.1"/>
    </source>
</evidence>
<organism evidence="1 2">
    <name type="scientific">Phaeodactylibacter xiamenensis</name>
    <dbReference type="NCBI Taxonomy" id="1524460"/>
    <lineage>
        <taxon>Bacteria</taxon>
        <taxon>Pseudomonadati</taxon>
        <taxon>Bacteroidota</taxon>
        <taxon>Saprospiria</taxon>
        <taxon>Saprospirales</taxon>
        <taxon>Haliscomenobacteraceae</taxon>
        <taxon>Phaeodactylibacter</taxon>
    </lineage>
</organism>
<name>A0A098S5V7_9BACT</name>
<dbReference type="InterPro" id="IPR011990">
    <property type="entry name" value="TPR-like_helical_dom_sf"/>
</dbReference>
<evidence type="ECO:0008006" key="3">
    <source>
        <dbReference type="Google" id="ProtNLM"/>
    </source>
</evidence>
<dbReference type="OrthoDB" id="920116at2"/>
<gene>
    <name evidence="1" type="ORF">IX84_14475</name>
</gene>
<reference evidence="1 2" key="1">
    <citation type="journal article" date="2014" name="Int. J. Syst. Evol. Microbiol.">
        <title>Phaeodactylibacter xiamenensis gen. nov., sp. nov., a member of the family Saprospiraceae isolated from the marine alga Phaeodactylum tricornutum.</title>
        <authorList>
            <person name="Chen Z.Jr."/>
            <person name="Lei X."/>
            <person name="Lai Q."/>
            <person name="Li Y."/>
            <person name="Zhang B."/>
            <person name="Zhang J."/>
            <person name="Zhang H."/>
            <person name="Yang L."/>
            <person name="Zheng W."/>
            <person name="Tian Y."/>
            <person name="Yu Z."/>
            <person name="Xu H.Jr."/>
            <person name="Zheng T."/>
        </authorList>
    </citation>
    <scope>NUCLEOTIDE SEQUENCE [LARGE SCALE GENOMIC DNA]</scope>
    <source>
        <strain evidence="1 2">KD52</strain>
    </source>
</reference>
<dbReference type="AlphaFoldDB" id="A0A098S5V7"/>
<protein>
    <recommendedName>
        <fullName evidence="3">Tetratricopeptide repeat protein</fullName>
    </recommendedName>
</protein>
<dbReference type="RefSeq" id="WP_152605057.1">
    <property type="nucleotide sequence ID" value="NZ_JBKAGJ010000027.1"/>
</dbReference>
<dbReference type="Proteomes" id="UP000029736">
    <property type="component" value="Unassembled WGS sequence"/>
</dbReference>
<accession>A0A098S5V7</accession>
<dbReference type="EMBL" id="JPOS01000035">
    <property type="protein sequence ID" value="KGE87426.1"/>
    <property type="molecule type" value="Genomic_DNA"/>
</dbReference>
<proteinExistence type="predicted"/>
<evidence type="ECO:0000313" key="2">
    <source>
        <dbReference type="Proteomes" id="UP000029736"/>
    </source>
</evidence>